<evidence type="ECO:0000313" key="6">
    <source>
        <dbReference type="Proteomes" id="UP000663838"/>
    </source>
</evidence>
<reference evidence="5" key="1">
    <citation type="submission" date="2021-02" db="EMBL/GenBank/DDBJ databases">
        <authorList>
            <person name="Nowell W R."/>
        </authorList>
    </citation>
    <scope>NUCLEOTIDE SEQUENCE</scope>
</reference>
<gene>
    <name evidence="2" type="ORF">HFQ381_LOCUS14408</name>
    <name evidence="4" type="ORF">QYT958_LOCUS13819</name>
    <name evidence="5" type="ORF">TOA249_LOCUS14575</name>
    <name evidence="3" type="ORF">TSG867_LOCUS8949</name>
</gene>
<evidence type="ECO:0000313" key="3">
    <source>
        <dbReference type="EMBL" id="CAF4342144.1"/>
    </source>
</evidence>
<accession>A0A821G2A4</accession>
<dbReference type="PANTHER" id="PTHR23093:SF18">
    <property type="entry name" value="GLUTAMATE RICH 6"/>
    <property type="match status" value="1"/>
</dbReference>
<dbReference type="Proteomes" id="UP000663851">
    <property type="component" value="Unassembled WGS sequence"/>
</dbReference>
<dbReference type="EMBL" id="CAJOBO010000940">
    <property type="protein sequence ID" value="CAF4314536.1"/>
    <property type="molecule type" value="Genomic_DNA"/>
</dbReference>
<dbReference type="Proteomes" id="UP000663838">
    <property type="component" value="Unassembled WGS sequence"/>
</dbReference>
<feature type="compositionally biased region" description="Acidic residues" evidence="1">
    <location>
        <begin position="121"/>
        <end position="135"/>
    </location>
</feature>
<dbReference type="Proteomes" id="UP000663862">
    <property type="component" value="Unassembled WGS sequence"/>
</dbReference>
<comment type="caution">
    <text evidence="5">The sequence shown here is derived from an EMBL/GenBank/DDBJ whole genome shotgun (WGS) entry which is preliminary data.</text>
</comment>
<evidence type="ECO:0000313" key="4">
    <source>
        <dbReference type="EMBL" id="CAF4636308.1"/>
    </source>
</evidence>
<evidence type="ECO:0000313" key="2">
    <source>
        <dbReference type="EMBL" id="CAF4314536.1"/>
    </source>
</evidence>
<sequence length="353" mass="40014">MSRLSNTASTYSISFYVYLVDRLNDTDDETSSPTPPKQQQQTGSSLGASSDEQKELFKLTSATGKSPMGLKRRKTQNTTPSRQQKSTKKSTTISVQTEWTWKDMEMLEQYRVREEKPETVTTEEEHEELDQEVAVESEVPLPKVATTPEPAESTISSLPELPILNSVGPPPILQYFPESKRKSSDASRGSEQAIEAELRELGVHIHGHVPCEFCGEQLLKWPTIIEQEKFAPSQLFCCSEYREFVEAVLEMQREENHKIDAKQIDIQPHAKVRSRRARQLAEERAKTRVWERHLAEQKRLEEQAQKLAYAAQSKPSDLQSGGSTDVSQSLHKVADKRAAAKLIQEDCIYLNIV</sequence>
<name>A0A821G2A4_9BILA</name>
<dbReference type="Proteomes" id="UP000663848">
    <property type="component" value="Unassembled WGS sequence"/>
</dbReference>
<organism evidence="5 6">
    <name type="scientific">Rotaria socialis</name>
    <dbReference type="NCBI Taxonomy" id="392032"/>
    <lineage>
        <taxon>Eukaryota</taxon>
        <taxon>Metazoa</taxon>
        <taxon>Spiralia</taxon>
        <taxon>Gnathifera</taxon>
        <taxon>Rotifera</taxon>
        <taxon>Eurotatoria</taxon>
        <taxon>Bdelloidea</taxon>
        <taxon>Philodinida</taxon>
        <taxon>Philodinidae</taxon>
        <taxon>Rotaria</taxon>
    </lineage>
</organism>
<evidence type="ECO:0000256" key="1">
    <source>
        <dbReference type="SAM" id="MobiDB-lite"/>
    </source>
</evidence>
<evidence type="ECO:0000313" key="5">
    <source>
        <dbReference type="EMBL" id="CAF4659092.1"/>
    </source>
</evidence>
<dbReference type="AlphaFoldDB" id="A0A821G2A4"/>
<dbReference type="EMBL" id="CAJOBR010001800">
    <property type="protein sequence ID" value="CAF4636308.1"/>
    <property type="molecule type" value="Genomic_DNA"/>
</dbReference>
<dbReference type="EMBL" id="CAJOBS010000909">
    <property type="protein sequence ID" value="CAF4659092.1"/>
    <property type="molecule type" value="Genomic_DNA"/>
</dbReference>
<dbReference type="EMBL" id="CAJOBQ010000380">
    <property type="protein sequence ID" value="CAF4342144.1"/>
    <property type="molecule type" value="Genomic_DNA"/>
</dbReference>
<feature type="compositionally biased region" description="Polar residues" evidence="1">
    <location>
        <begin position="76"/>
        <end position="94"/>
    </location>
</feature>
<proteinExistence type="predicted"/>
<dbReference type="PANTHER" id="PTHR23093">
    <property type="entry name" value="SIMILAR TO CHROMOSOME 3 OPEN READING FRAME 20"/>
    <property type="match status" value="1"/>
</dbReference>
<feature type="region of interest" description="Disordered" evidence="1">
    <location>
        <begin position="114"/>
        <end position="135"/>
    </location>
</feature>
<protein>
    <submittedName>
        <fullName evidence="5">Uncharacterized protein</fullName>
    </submittedName>
</protein>
<feature type="region of interest" description="Disordered" evidence="1">
    <location>
        <begin position="25"/>
        <end position="94"/>
    </location>
</feature>